<dbReference type="Proteomes" id="UP000334340">
    <property type="component" value="Unassembled WGS sequence"/>
</dbReference>
<keyword evidence="2" id="KW-1185">Reference proteome</keyword>
<proteinExistence type="predicted"/>
<protein>
    <submittedName>
        <fullName evidence="1">Uncharacterized protein</fullName>
    </submittedName>
</protein>
<organism evidence="1 2">
    <name type="scientific">Candidatus Methylomirabilis lanthanidiphila</name>
    <dbReference type="NCBI Taxonomy" id="2211376"/>
    <lineage>
        <taxon>Bacteria</taxon>
        <taxon>Candidatus Methylomirabilota</taxon>
        <taxon>Candidatus Methylomirabilia</taxon>
        <taxon>Candidatus Methylomirabilales</taxon>
        <taxon>Candidatus Methylomirabilaceae</taxon>
        <taxon>Candidatus Methylomirabilis</taxon>
    </lineage>
</organism>
<name>A0A564ZNE6_9BACT</name>
<evidence type="ECO:0000313" key="1">
    <source>
        <dbReference type="EMBL" id="VUZ86626.1"/>
    </source>
</evidence>
<dbReference type="EMBL" id="CABIKM010000078">
    <property type="protein sequence ID" value="VUZ86626.1"/>
    <property type="molecule type" value="Genomic_DNA"/>
</dbReference>
<sequence length="81" mass="9200">MHKSLAQEILDILYSDPSTRRSHKDALSDWILDSQPHGSPLDGIAMIQYLVEHHPDILARLKINTHVKEEIARVLDAIGHK</sequence>
<dbReference type="AlphaFoldDB" id="A0A564ZNE6"/>
<accession>A0A564ZNE6</accession>
<gene>
    <name evidence="1" type="ORF">MELA_03031</name>
</gene>
<evidence type="ECO:0000313" key="2">
    <source>
        <dbReference type="Proteomes" id="UP000334340"/>
    </source>
</evidence>
<reference evidence="1 2" key="1">
    <citation type="submission" date="2019-07" db="EMBL/GenBank/DDBJ databases">
        <authorList>
            <person name="Cremers G."/>
        </authorList>
    </citation>
    <scope>NUCLEOTIDE SEQUENCE [LARGE SCALE GENOMIC DNA]</scope>
</reference>